<protein>
    <submittedName>
        <fullName evidence="1">Chloramphenicol acetyltransferase</fullName>
    </submittedName>
</protein>
<gene>
    <name evidence="1" type="ORF">H9810_03875</name>
</gene>
<dbReference type="Pfam" id="PF00302">
    <property type="entry name" value="CAT"/>
    <property type="match status" value="1"/>
</dbReference>
<organism evidence="1 2">
    <name type="scientific">Candidatus Gemmiger excrementavium</name>
    <dbReference type="NCBI Taxonomy" id="2838608"/>
    <lineage>
        <taxon>Bacteria</taxon>
        <taxon>Bacillati</taxon>
        <taxon>Bacillota</taxon>
        <taxon>Clostridia</taxon>
        <taxon>Eubacteriales</taxon>
        <taxon>Gemmiger</taxon>
    </lineage>
</organism>
<dbReference type="Proteomes" id="UP000824031">
    <property type="component" value="Unassembled WGS sequence"/>
</dbReference>
<accession>A0A9D2JFF5</accession>
<dbReference type="PANTHER" id="PTHR38474">
    <property type="entry name" value="SLR0299 PROTEIN"/>
    <property type="match status" value="1"/>
</dbReference>
<sequence>MQILDQSRWERKEIFDFFSRLEYPFYAVTLPVEVTPVRTFARENQVSFYYMMIWLCTKALNQVPAFRLRVRGDQVVQLDQTDPSFTSLRPGSQAFRIITTPWVADPLAFCARARQADEAQTAFLLGEDTDSLIYFSCTPWFDFTALTNEHSLDRDDTVPRLAWGRWYEENDRLWVHLSVEVNHRLIDGLHIGQMKEALDREIAALGSRNC</sequence>
<dbReference type="EMBL" id="DXBO01000050">
    <property type="protein sequence ID" value="HIZ47841.1"/>
    <property type="molecule type" value="Genomic_DNA"/>
</dbReference>
<dbReference type="SMART" id="SM01059">
    <property type="entry name" value="CAT"/>
    <property type="match status" value="1"/>
</dbReference>
<dbReference type="Gene3D" id="3.30.559.10">
    <property type="entry name" value="Chloramphenicol acetyltransferase-like domain"/>
    <property type="match status" value="1"/>
</dbReference>
<dbReference type="AlphaFoldDB" id="A0A9D2JFF5"/>
<dbReference type="GO" id="GO:0008811">
    <property type="term" value="F:chloramphenicol O-acetyltransferase activity"/>
    <property type="evidence" value="ECO:0007669"/>
    <property type="project" value="InterPro"/>
</dbReference>
<name>A0A9D2JFF5_9FIRM</name>
<dbReference type="PANTHER" id="PTHR38474:SF1">
    <property type="entry name" value="SLR0299 PROTEIN"/>
    <property type="match status" value="1"/>
</dbReference>
<dbReference type="InterPro" id="IPR023213">
    <property type="entry name" value="CAT-like_dom_sf"/>
</dbReference>
<dbReference type="InterPro" id="IPR001707">
    <property type="entry name" value="Cmp_AcTrfase"/>
</dbReference>
<evidence type="ECO:0000313" key="2">
    <source>
        <dbReference type="Proteomes" id="UP000824031"/>
    </source>
</evidence>
<reference evidence="1" key="1">
    <citation type="journal article" date="2021" name="PeerJ">
        <title>Extensive microbial diversity within the chicken gut microbiome revealed by metagenomics and culture.</title>
        <authorList>
            <person name="Gilroy R."/>
            <person name="Ravi A."/>
            <person name="Getino M."/>
            <person name="Pursley I."/>
            <person name="Horton D.L."/>
            <person name="Alikhan N.F."/>
            <person name="Baker D."/>
            <person name="Gharbi K."/>
            <person name="Hall N."/>
            <person name="Watson M."/>
            <person name="Adriaenssens E.M."/>
            <person name="Foster-Nyarko E."/>
            <person name="Jarju S."/>
            <person name="Secka A."/>
            <person name="Antonio M."/>
            <person name="Oren A."/>
            <person name="Chaudhuri R.R."/>
            <person name="La Ragione R."/>
            <person name="Hildebrand F."/>
            <person name="Pallen M.J."/>
        </authorList>
    </citation>
    <scope>NUCLEOTIDE SEQUENCE</scope>
    <source>
        <strain evidence="1">3436</strain>
    </source>
</reference>
<comment type="caution">
    <text evidence="1">The sequence shown here is derived from an EMBL/GenBank/DDBJ whole genome shotgun (WGS) entry which is preliminary data.</text>
</comment>
<reference evidence="1" key="2">
    <citation type="submission" date="2021-04" db="EMBL/GenBank/DDBJ databases">
        <authorList>
            <person name="Gilroy R."/>
        </authorList>
    </citation>
    <scope>NUCLEOTIDE SEQUENCE</scope>
    <source>
        <strain evidence="1">3436</strain>
    </source>
</reference>
<dbReference type="SUPFAM" id="SSF52777">
    <property type="entry name" value="CoA-dependent acyltransferases"/>
    <property type="match status" value="1"/>
</dbReference>
<proteinExistence type="predicted"/>
<evidence type="ECO:0000313" key="1">
    <source>
        <dbReference type="EMBL" id="HIZ47841.1"/>
    </source>
</evidence>